<evidence type="ECO:0000313" key="2">
    <source>
        <dbReference type="EMBL" id="AWO96914.1"/>
    </source>
</evidence>
<feature type="region of interest" description="Disordered" evidence="1">
    <location>
        <begin position="43"/>
        <end position="67"/>
    </location>
</feature>
<protein>
    <submittedName>
        <fullName evidence="2">Putative triple functional domain protein-like</fullName>
    </submittedName>
</protein>
<sequence>MSAGEGLDEAAKDAADIAAFFKSDSDPIVGGSVPIVQAGRSQRLNTNVGSVPHTLNPLSVPGHDESP</sequence>
<evidence type="ECO:0000313" key="3">
    <source>
        <dbReference type="Proteomes" id="UP000246464"/>
    </source>
</evidence>
<organism evidence="2 3">
    <name type="scientific">Scophthalmus maximus</name>
    <name type="common">Turbot</name>
    <name type="synonym">Psetta maxima</name>
    <dbReference type="NCBI Taxonomy" id="52904"/>
    <lineage>
        <taxon>Eukaryota</taxon>
        <taxon>Metazoa</taxon>
        <taxon>Chordata</taxon>
        <taxon>Craniata</taxon>
        <taxon>Vertebrata</taxon>
        <taxon>Euteleostomi</taxon>
        <taxon>Actinopterygii</taxon>
        <taxon>Neopterygii</taxon>
        <taxon>Teleostei</taxon>
        <taxon>Neoteleostei</taxon>
        <taxon>Acanthomorphata</taxon>
        <taxon>Carangaria</taxon>
        <taxon>Pleuronectiformes</taxon>
        <taxon>Pleuronectoidei</taxon>
        <taxon>Scophthalmidae</taxon>
        <taxon>Scophthalmus</taxon>
    </lineage>
</organism>
<accession>A0A2U9AZ26</accession>
<gene>
    <name evidence="2" type="ORF">SMAX5B_011878</name>
</gene>
<dbReference type="EMBL" id="CP026243">
    <property type="protein sequence ID" value="AWO96914.1"/>
    <property type="molecule type" value="Genomic_DNA"/>
</dbReference>
<evidence type="ECO:0000256" key="1">
    <source>
        <dbReference type="SAM" id="MobiDB-lite"/>
    </source>
</evidence>
<reference evidence="2 3" key="1">
    <citation type="submission" date="2017-12" db="EMBL/GenBank/DDBJ databases">
        <title>Integrating genomic resources of turbot (Scophthalmus maximus) in depth evaluation of genetic and physical mapping variation across individuals.</title>
        <authorList>
            <person name="Martinez P."/>
        </authorList>
    </citation>
    <scope>NUCLEOTIDE SEQUENCE [LARGE SCALE GENOMIC DNA]</scope>
</reference>
<dbReference type="AlphaFoldDB" id="A0A2U9AZ26"/>
<dbReference type="Proteomes" id="UP000246464">
    <property type="component" value="Chromosome 1"/>
</dbReference>
<name>A0A2U9AZ26_SCOMX</name>
<keyword evidence="3" id="KW-1185">Reference proteome</keyword>
<proteinExistence type="predicted"/>